<dbReference type="Proteomes" id="UP000293162">
    <property type="component" value="Unassembled WGS sequence"/>
</dbReference>
<evidence type="ECO:0000313" key="3">
    <source>
        <dbReference type="Proteomes" id="UP000293162"/>
    </source>
</evidence>
<evidence type="ECO:0000256" key="1">
    <source>
        <dbReference type="SAM" id="Phobius"/>
    </source>
</evidence>
<gene>
    <name evidence="2" type="ORF">EWM59_20275</name>
</gene>
<reference evidence="2 3" key="1">
    <citation type="submission" date="2019-02" db="EMBL/GenBank/DDBJ databases">
        <title>Bacterial novel species Emticicia sp. 17J42-9 isolated from soil.</title>
        <authorList>
            <person name="Jung H.-Y."/>
        </authorList>
    </citation>
    <scope>NUCLEOTIDE SEQUENCE [LARGE SCALE GENOMIC DNA]</scope>
    <source>
        <strain evidence="2 3">17J42-9</strain>
    </source>
</reference>
<keyword evidence="1" id="KW-0812">Transmembrane</keyword>
<dbReference type="EMBL" id="SEWF01000037">
    <property type="protein sequence ID" value="RYU93748.1"/>
    <property type="molecule type" value="Genomic_DNA"/>
</dbReference>
<accession>A0A4Q5LVK9</accession>
<keyword evidence="1" id="KW-0472">Membrane</keyword>
<feature type="transmembrane region" description="Helical" evidence="1">
    <location>
        <begin position="20"/>
        <end position="47"/>
    </location>
</feature>
<organism evidence="2 3">
    <name type="scientific">Emticicia agri</name>
    <dbReference type="NCBI Taxonomy" id="2492393"/>
    <lineage>
        <taxon>Bacteria</taxon>
        <taxon>Pseudomonadati</taxon>
        <taxon>Bacteroidota</taxon>
        <taxon>Cytophagia</taxon>
        <taxon>Cytophagales</taxon>
        <taxon>Leadbetterellaceae</taxon>
        <taxon>Emticicia</taxon>
    </lineage>
</organism>
<name>A0A4Q5LVK9_9BACT</name>
<keyword evidence="1" id="KW-1133">Transmembrane helix</keyword>
<dbReference type="AlphaFoldDB" id="A0A4Q5LVK9"/>
<sequence length="77" mass="8863">MNANFMLNLIYTQTEKIARFMMGCIFYILLAMTILIISPFIFAVMLIDTKNSINQIITNLKLLHNTEGFSELSKTKL</sequence>
<proteinExistence type="predicted"/>
<keyword evidence="3" id="KW-1185">Reference proteome</keyword>
<evidence type="ECO:0000313" key="2">
    <source>
        <dbReference type="EMBL" id="RYU93748.1"/>
    </source>
</evidence>
<comment type="caution">
    <text evidence="2">The sequence shown here is derived from an EMBL/GenBank/DDBJ whole genome shotgun (WGS) entry which is preliminary data.</text>
</comment>
<protein>
    <submittedName>
        <fullName evidence="2">Uncharacterized protein</fullName>
    </submittedName>
</protein>